<keyword evidence="1" id="KW-0472">Membrane</keyword>
<organism evidence="4 5">
    <name type="scientific">Volvox africanus</name>
    <dbReference type="NCBI Taxonomy" id="51714"/>
    <lineage>
        <taxon>Eukaryota</taxon>
        <taxon>Viridiplantae</taxon>
        <taxon>Chlorophyta</taxon>
        <taxon>core chlorophytes</taxon>
        <taxon>Chlorophyceae</taxon>
        <taxon>CS clade</taxon>
        <taxon>Chlamydomonadales</taxon>
        <taxon>Volvocaceae</taxon>
        <taxon>Volvox</taxon>
    </lineage>
</organism>
<evidence type="ECO:0000313" key="5">
    <source>
        <dbReference type="Proteomes" id="UP000747399"/>
    </source>
</evidence>
<feature type="transmembrane region" description="Helical" evidence="1">
    <location>
        <begin position="125"/>
        <end position="147"/>
    </location>
</feature>
<dbReference type="GO" id="GO:0080120">
    <property type="term" value="P:CAAX-box protein maturation"/>
    <property type="evidence" value="ECO:0007669"/>
    <property type="project" value="UniProtKB-ARBA"/>
</dbReference>
<dbReference type="GO" id="GO:0004175">
    <property type="term" value="F:endopeptidase activity"/>
    <property type="evidence" value="ECO:0007669"/>
    <property type="project" value="UniProtKB-ARBA"/>
</dbReference>
<keyword evidence="1" id="KW-1133">Transmembrane helix</keyword>
<feature type="domain" description="CAAX prenyl protease 2/Lysostaphin resistance protein A-like" evidence="3">
    <location>
        <begin position="69"/>
        <end position="154"/>
    </location>
</feature>
<feature type="transmembrane region" description="Helical" evidence="1">
    <location>
        <begin position="154"/>
        <end position="171"/>
    </location>
</feature>
<dbReference type="EMBL" id="BNCO01000019">
    <property type="protein sequence ID" value="GIL54660.1"/>
    <property type="molecule type" value="Genomic_DNA"/>
</dbReference>
<sequence length="174" mass="17360">MAGFVLGPMLWSATAAAVALRTGADILQLSGVPVVGSSTASPGPSGSDLTAGLIFGGLLQNPGDLGQWLRVMATSAISPAAAEELLYRGFLLTAMQQRFGAIDATAISAALFAATHLSLSQFFPFTLLGTCCGVLALASGSVLPAIVAHASYNATGIVVGMVVALGVRVQAGSP</sequence>
<feature type="chain" id="PRO_5035237872" description="CAAX prenyl protease 2/Lysostaphin resistance protein A-like domain-containing protein" evidence="2">
    <location>
        <begin position="17"/>
        <end position="174"/>
    </location>
</feature>
<protein>
    <recommendedName>
        <fullName evidence="3">CAAX prenyl protease 2/Lysostaphin resistance protein A-like domain-containing protein</fullName>
    </recommendedName>
</protein>
<keyword evidence="1" id="KW-0812">Transmembrane</keyword>
<dbReference type="PANTHER" id="PTHR43592:SF15">
    <property type="entry name" value="CAAX AMINO TERMINAL PROTEASE FAMILY PROTEIN"/>
    <property type="match status" value="1"/>
</dbReference>
<evidence type="ECO:0000313" key="4">
    <source>
        <dbReference type="EMBL" id="GIL54660.1"/>
    </source>
</evidence>
<accession>A0A8J4F0M5</accession>
<evidence type="ECO:0000256" key="1">
    <source>
        <dbReference type="SAM" id="Phobius"/>
    </source>
</evidence>
<dbReference type="AlphaFoldDB" id="A0A8J4F0M5"/>
<dbReference type="Proteomes" id="UP000747399">
    <property type="component" value="Unassembled WGS sequence"/>
</dbReference>
<comment type="caution">
    <text evidence="4">The sequence shown here is derived from an EMBL/GenBank/DDBJ whole genome shotgun (WGS) entry which is preliminary data.</text>
</comment>
<keyword evidence="2" id="KW-0732">Signal</keyword>
<proteinExistence type="predicted"/>
<name>A0A8J4F0M5_9CHLO</name>
<reference evidence="4" key="1">
    <citation type="journal article" date="2021" name="Proc. Natl. Acad. Sci. U.S.A.">
        <title>Three genomes in the algal genus Volvox reveal the fate of a haploid sex-determining region after a transition to homothallism.</title>
        <authorList>
            <person name="Yamamoto K."/>
            <person name="Hamaji T."/>
            <person name="Kawai-Toyooka H."/>
            <person name="Matsuzaki R."/>
            <person name="Takahashi F."/>
            <person name="Nishimura Y."/>
            <person name="Kawachi M."/>
            <person name="Noguchi H."/>
            <person name="Minakuchi Y."/>
            <person name="Umen J.G."/>
            <person name="Toyoda A."/>
            <person name="Nozaki H."/>
        </authorList>
    </citation>
    <scope>NUCLEOTIDE SEQUENCE</scope>
    <source>
        <strain evidence="4">NIES-3780</strain>
    </source>
</reference>
<keyword evidence="5" id="KW-1185">Reference proteome</keyword>
<gene>
    <name evidence="4" type="ORF">Vafri_10389</name>
</gene>
<feature type="signal peptide" evidence="2">
    <location>
        <begin position="1"/>
        <end position="16"/>
    </location>
</feature>
<evidence type="ECO:0000259" key="3">
    <source>
        <dbReference type="Pfam" id="PF02517"/>
    </source>
</evidence>
<dbReference type="InterPro" id="IPR003675">
    <property type="entry name" value="Rce1/LyrA-like_dom"/>
</dbReference>
<evidence type="ECO:0000256" key="2">
    <source>
        <dbReference type="SAM" id="SignalP"/>
    </source>
</evidence>
<dbReference type="PANTHER" id="PTHR43592">
    <property type="entry name" value="CAAX AMINO TERMINAL PROTEASE"/>
    <property type="match status" value="1"/>
</dbReference>
<dbReference type="Pfam" id="PF02517">
    <property type="entry name" value="Rce1-like"/>
    <property type="match status" value="1"/>
</dbReference>